<dbReference type="RefSeq" id="WP_012532440.1">
    <property type="nucleotide sequence ID" value="NC_011146.1"/>
</dbReference>
<protein>
    <submittedName>
        <fullName evidence="3">PEP motif-containing protein, putative exosortase substrate</fullName>
    </submittedName>
</protein>
<gene>
    <name evidence="3" type="ordered locus">Gbem_4011</name>
</gene>
<evidence type="ECO:0000313" key="3">
    <source>
        <dbReference type="EMBL" id="ACH41003.1"/>
    </source>
</evidence>
<dbReference type="EMBL" id="CP001124">
    <property type="protein sequence ID" value="ACH41003.1"/>
    <property type="molecule type" value="Genomic_DNA"/>
</dbReference>
<proteinExistence type="predicted"/>
<dbReference type="KEGG" id="gbm:Gbem_4011"/>
<evidence type="ECO:0000259" key="2">
    <source>
        <dbReference type="Pfam" id="PF07589"/>
    </source>
</evidence>
<organism evidence="3 4">
    <name type="scientific">Citrifermentans bemidjiense (strain ATCC BAA-1014 / DSM 16622 / JCM 12645 / Bem)</name>
    <name type="common">Geobacter bemidjiensis</name>
    <dbReference type="NCBI Taxonomy" id="404380"/>
    <lineage>
        <taxon>Bacteria</taxon>
        <taxon>Pseudomonadati</taxon>
        <taxon>Thermodesulfobacteriota</taxon>
        <taxon>Desulfuromonadia</taxon>
        <taxon>Geobacterales</taxon>
        <taxon>Geobacteraceae</taxon>
        <taxon>Citrifermentans</taxon>
    </lineage>
</organism>
<sequence length="201" mass="21824">MKNLIRCLFLLSLLASPNPAQATMINVLQAGGTVEWSTASSGGLVASEIFAGQYNPDPLISPMGAAQFNTLVPARGGFATAVQDWIAMLEGSFTPHRYGSEIDYYNELNAMYFQNAFWGLLLWFGEENGISGGYHAPIPDFSGYDVHGLYIYNGVDFGVGTMTYDFHVFADVTPVPEPSTVFLLVMGLAGTFGLNVLREKN</sequence>
<feature type="chain" id="PRO_5002829859" evidence="1">
    <location>
        <begin position="23"/>
        <end position="201"/>
    </location>
</feature>
<dbReference type="InterPro" id="IPR013424">
    <property type="entry name" value="Ice-binding_C"/>
</dbReference>
<dbReference type="Pfam" id="PF07589">
    <property type="entry name" value="PEP-CTERM"/>
    <property type="match status" value="1"/>
</dbReference>
<evidence type="ECO:0000313" key="4">
    <source>
        <dbReference type="Proteomes" id="UP000008825"/>
    </source>
</evidence>
<feature type="signal peptide" evidence="1">
    <location>
        <begin position="1"/>
        <end position="22"/>
    </location>
</feature>
<accession>B5EG90</accession>
<dbReference type="OrthoDB" id="5432808at2"/>
<dbReference type="AlphaFoldDB" id="B5EG90"/>
<reference evidence="3 4" key="2">
    <citation type="journal article" date="2010" name="BMC Genomics">
        <title>The genome of Geobacter bemidjiensis, exemplar for the subsurface clade of Geobacter species that predominate in Fe(III)-reducing subsurface environments.</title>
        <authorList>
            <person name="Aklujkar M."/>
            <person name="Young N.D."/>
            <person name="Holmes D."/>
            <person name="Chavan M."/>
            <person name="Risso C."/>
            <person name="Kiss H.E."/>
            <person name="Han C.S."/>
            <person name="Land M.L."/>
            <person name="Lovley D.R."/>
        </authorList>
    </citation>
    <scope>NUCLEOTIDE SEQUENCE [LARGE SCALE GENOMIC DNA]</scope>
    <source>
        <strain evidence="4">ATCC BAA-1014 / DSM 16622 / JCM 12645 / Bem</strain>
    </source>
</reference>
<keyword evidence="4" id="KW-1185">Reference proteome</keyword>
<dbReference type="HOGENOM" id="CLU_1358810_0_0_7"/>
<keyword evidence="1" id="KW-0732">Signal</keyword>
<name>B5EG90_CITBB</name>
<evidence type="ECO:0000256" key="1">
    <source>
        <dbReference type="SAM" id="SignalP"/>
    </source>
</evidence>
<reference evidence="3 4" key="1">
    <citation type="submission" date="2008-07" db="EMBL/GenBank/DDBJ databases">
        <title>Complete sequence of Geobacter bemidjiensis BEM.</title>
        <authorList>
            <consortium name="US DOE Joint Genome Institute"/>
            <person name="Lucas S."/>
            <person name="Copeland A."/>
            <person name="Lapidus A."/>
            <person name="Glavina del Rio T."/>
            <person name="Dalin E."/>
            <person name="Tice H."/>
            <person name="Bruce D."/>
            <person name="Goodwin L."/>
            <person name="Pitluck S."/>
            <person name="Kiss H."/>
            <person name="Brettin T."/>
            <person name="Detter J.C."/>
            <person name="Han C."/>
            <person name="Kuske C.R."/>
            <person name="Schmutz J."/>
            <person name="Larimer F."/>
            <person name="Land M."/>
            <person name="Hauser L."/>
            <person name="Kyrpides N."/>
            <person name="Lykidis A."/>
            <person name="Lovley D."/>
            <person name="Richardson P."/>
        </authorList>
    </citation>
    <scope>NUCLEOTIDE SEQUENCE [LARGE SCALE GENOMIC DNA]</scope>
    <source>
        <strain evidence="4">ATCC BAA-1014 / DSM 16622 / JCM 12645 / Bem</strain>
    </source>
</reference>
<dbReference type="Proteomes" id="UP000008825">
    <property type="component" value="Chromosome"/>
</dbReference>
<feature type="domain" description="Ice-binding protein C-terminal" evidence="2">
    <location>
        <begin position="174"/>
        <end position="194"/>
    </location>
</feature>
<dbReference type="NCBIfam" id="TIGR02595">
    <property type="entry name" value="PEP_CTERM"/>
    <property type="match status" value="1"/>
</dbReference>